<dbReference type="PROSITE" id="PS50109">
    <property type="entry name" value="HIS_KIN"/>
    <property type="match status" value="1"/>
</dbReference>
<dbReference type="Gene3D" id="3.30.450.20">
    <property type="entry name" value="PAS domain"/>
    <property type="match status" value="1"/>
</dbReference>
<feature type="domain" description="PAS" evidence="8">
    <location>
        <begin position="246"/>
        <end position="286"/>
    </location>
</feature>
<dbReference type="PROSITE" id="PS50112">
    <property type="entry name" value="PAS"/>
    <property type="match status" value="1"/>
</dbReference>
<dbReference type="Proteomes" id="UP000308901">
    <property type="component" value="Unassembled WGS sequence"/>
</dbReference>
<dbReference type="InterPro" id="IPR003594">
    <property type="entry name" value="HATPase_dom"/>
</dbReference>
<dbReference type="InterPro" id="IPR003661">
    <property type="entry name" value="HisK_dim/P_dom"/>
</dbReference>
<keyword evidence="6" id="KW-0472">Membrane</keyword>
<dbReference type="GO" id="GO:0000155">
    <property type="term" value="F:phosphorelay sensor kinase activity"/>
    <property type="evidence" value="ECO:0007669"/>
    <property type="project" value="InterPro"/>
</dbReference>
<dbReference type="Pfam" id="PF02518">
    <property type="entry name" value="HATPase_c"/>
    <property type="match status" value="1"/>
</dbReference>
<keyword evidence="5 9" id="KW-0418">Kinase</keyword>
<evidence type="ECO:0000256" key="3">
    <source>
        <dbReference type="ARBA" id="ARBA00022553"/>
    </source>
</evidence>
<dbReference type="CDD" id="cd16922">
    <property type="entry name" value="HATPase_EvgS-ArcB-TorS-like"/>
    <property type="match status" value="1"/>
</dbReference>
<dbReference type="OrthoDB" id="9794419at2"/>
<dbReference type="EC" id="2.7.13.3" evidence="2"/>
<dbReference type="SMART" id="SM00388">
    <property type="entry name" value="HisKA"/>
    <property type="match status" value="1"/>
</dbReference>
<gene>
    <name evidence="9" type="ORF">FDK22_15390</name>
</gene>
<organism evidence="9 10">
    <name type="scientific">Arcobacter arenosus</name>
    <dbReference type="NCBI Taxonomy" id="2576037"/>
    <lineage>
        <taxon>Bacteria</taxon>
        <taxon>Pseudomonadati</taxon>
        <taxon>Campylobacterota</taxon>
        <taxon>Epsilonproteobacteria</taxon>
        <taxon>Campylobacterales</taxon>
        <taxon>Arcobacteraceae</taxon>
        <taxon>Arcobacter</taxon>
    </lineage>
</organism>
<dbReference type="InterPro" id="IPR004358">
    <property type="entry name" value="Sig_transdc_His_kin-like_C"/>
</dbReference>
<dbReference type="InterPro" id="IPR005467">
    <property type="entry name" value="His_kinase_dom"/>
</dbReference>
<feature type="transmembrane region" description="Helical" evidence="6">
    <location>
        <begin position="20"/>
        <end position="40"/>
    </location>
</feature>
<comment type="catalytic activity">
    <reaction evidence="1">
        <text>ATP + protein L-histidine = ADP + protein N-phospho-L-histidine.</text>
        <dbReference type="EC" id="2.7.13.3"/>
    </reaction>
</comment>
<dbReference type="GO" id="GO:0005886">
    <property type="term" value="C:plasma membrane"/>
    <property type="evidence" value="ECO:0007669"/>
    <property type="project" value="TreeGrafter"/>
</dbReference>
<dbReference type="RefSeq" id="WP_138153881.1">
    <property type="nucleotide sequence ID" value="NZ_VANU01000010.1"/>
</dbReference>
<dbReference type="AlphaFoldDB" id="A0A5R8XX22"/>
<evidence type="ECO:0000313" key="9">
    <source>
        <dbReference type="EMBL" id="TLP35190.1"/>
    </source>
</evidence>
<keyword evidence="4" id="KW-0808">Transferase</keyword>
<feature type="domain" description="Histidine kinase" evidence="7">
    <location>
        <begin position="481"/>
        <end position="699"/>
    </location>
</feature>
<comment type="caution">
    <text evidence="9">The sequence shown here is derived from an EMBL/GenBank/DDBJ whole genome shotgun (WGS) entry which is preliminary data.</text>
</comment>
<feature type="transmembrane region" description="Helical" evidence="6">
    <location>
        <begin position="378"/>
        <end position="398"/>
    </location>
</feature>
<dbReference type="SMART" id="SM00387">
    <property type="entry name" value="HATPase_c"/>
    <property type="match status" value="1"/>
</dbReference>
<keyword evidence="6" id="KW-1133">Transmembrane helix</keyword>
<dbReference type="Gene3D" id="1.10.287.130">
    <property type="match status" value="1"/>
</dbReference>
<dbReference type="EMBL" id="VANU01000010">
    <property type="protein sequence ID" value="TLP35190.1"/>
    <property type="molecule type" value="Genomic_DNA"/>
</dbReference>
<dbReference type="Gene3D" id="3.30.565.10">
    <property type="entry name" value="Histidine kinase-like ATPase, C-terminal domain"/>
    <property type="match status" value="1"/>
</dbReference>
<keyword evidence="10" id="KW-1185">Reference proteome</keyword>
<evidence type="ECO:0000313" key="10">
    <source>
        <dbReference type="Proteomes" id="UP000308901"/>
    </source>
</evidence>
<keyword evidence="6" id="KW-0812">Transmembrane</keyword>
<dbReference type="PRINTS" id="PR00344">
    <property type="entry name" value="BCTRLSENSOR"/>
</dbReference>
<sequence>MKLKSLQKILSVHFFRYSLIPIFVVEVTLLVMYFSINAYISSKNTELLLNEAQSHTQEVLKSESTIISDKLEEVSRLAKILQFEHEELFKKPYNFTLPNELPSFKVAENGVFYKTNKVGSSLYYSSKTNITQVEKDKATFTESMDTNFKSIVDTNPNIVAAYFNSWDDMNRLYPFIDEVYNQYGPHIHMEDYNFYFLADKKHNPKKEPVWTGAYLDPAGNGWMLSCIVPIYNGDFLEGVTGIDITIDSFVKNILNRKLPYNANIFMVDKEGMIIAMNEKIENLLGLKELKEHLYTDAILKTIEKPEEFNILKNKSPFASHFKKLIENDSARSSLKIEDSEYLTLQQNVDETQWKLMILVDKNEVFKSINDLKNLSNKIGYYAIGLLLLFYVIFFYLLLRRINIFSKTITEPVAKLSEQTSMIKDASKTKVELVKTDVLEMQVLNENFTNMINELSIKTNELYNAVNIAEELSKAKDEFLANMSHELKTPLNSINLISSIMLKNKKGNLDGKDLDSLKVINNSGNDLLFLINDVLDISKLEAGEIKLKYVDIKLCEFINEIYNGFKIQMEEKNLDFIIECDNSIGYIYSDEDRIKQIIKNLLSNALKFTESGQVSIHASLNEDLLTIEVKDTGIGISEDKLEFIFDRFKQVDASTTRKYGGTGLGLSISKQLANLLGGDISVVSKEGVGSTFKVTIKANKYKINEELLEKDRDMHIRRKEKVIVFNNDPVNFITLVVKLKKDYEVENLNSFNEFLYKVENEKYKYIIVDASDLKHFELLKLKDFKNKTLVVYTEEQSNQSQIQEEFNFNYKKPDGLNLISDLIEKEK</sequence>
<evidence type="ECO:0000256" key="6">
    <source>
        <dbReference type="SAM" id="Phobius"/>
    </source>
</evidence>
<dbReference type="InterPro" id="IPR000014">
    <property type="entry name" value="PAS"/>
</dbReference>
<dbReference type="InterPro" id="IPR036097">
    <property type="entry name" value="HisK_dim/P_sf"/>
</dbReference>
<evidence type="ECO:0000256" key="5">
    <source>
        <dbReference type="ARBA" id="ARBA00022777"/>
    </source>
</evidence>
<dbReference type="Pfam" id="PF00512">
    <property type="entry name" value="HisKA"/>
    <property type="match status" value="1"/>
</dbReference>
<dbReference type="CDD" id="cd12913">
    <property type="entry name" value="PDC1_MCP_like"/>
    <property type="match status" value="1"/>
</dbReference>
<reference evidence="9 10" key="1">
    <citation type="submission" date="2019-05" db="EMBL/GenBank/DDBJ databases">
        <title>Arcobacter sp. nov., isolated from sea sediment.</title>
        <authorList>
            <person name="Kim W."/>
        </authorList>
    </citation>
    <scope>NUCLEOTIDE SEQUENCE [LARGE SCALE GENOMIC DNA]</scope>
    <source>
        <strain evidence="9 10">CAU 1517</strain>
    </source>
</reference>
<dbReference type="SUPFAM" id="SSF55874">
    <property type="entry name" value="ATPase domain of HSP90 chaperone/DNA topoisomerase II/histidine kinase"/>
    <property type="match status" value="1"/>
</dbReference>
<dbReference type="CDD" id="cd00082">
    <property type="entry name" value="HisKA"/>
    <property type="match status" value="1"/>
</dbReference>
<dbReference type="SUPFAM" id="SSF47384">
    <property type="entry name" value="Homodimeric domain of signal transducing histidine kinase"/>
    <property type="match status" value="1"/>
</dbReference>
<dbReference type="PANTHER" id="PTHR43047">
    <property type="entry name" value="TWO-COMPONENT HISTIDINE PROTEIN KINASE"/>
    <property type="match status" value="1"/>
</dbReference>
<accession>A0A5R8XX22</accession>
<proteinExistence type="predicted"/>
<evidence type="ECO:0000256" key="2">
    <source>
        <dbReference type="ARBA" id="ARBA00012438"/>
    </source>
</evidence>
<evidence type="ECO:0000259" key="7">
    <source>
        <dbReference type="PROSITE" id="PS50109"/>
    </source>
</evidence>
<dbReference type="GO" id="GO:0009927">
    <property type="term" value="F:histidine phosphotransfer kinase activity"/>
    <property type="evidence" value="ECO:0007669"/>
    <property type="project" value="TreeGrafter"/>
</dbReference>
<dbReference type="FunFam" id="3.30.565.10:FF:000010">
    <property type="entry name" value="Sensor histidine kinase RcsC"/>
    <property type="match status" value="1"/>
</dbReference>
<protein>
    <recommendedName>
        <fullName evidence="2">histidine kinase</fullName>
        <ecNumber evidence="2">2.7.13.3</ecNumber>
    </recommendedName>
</protein>
<name>A0A5R8XX22_9BACT</name>
<evidence type="ECO:0000259" key="8">
    <source>
        <dbReference type="PROSITE" id="PS50112"/>
    </source>
</evidence>
<evidence type="ECO:0000256" key="4">
    <source>
        <dbReference type="ARBA" id="ARBA00022679"/>
    </source>
</evidence>
<dbReference type="InterPro" id="IPR036890">
    <property type="entry name" value="HATPase_C_sf"/>
</dbReference>
<dbReference type="PANTHER" id="PTHR43047:SF72">
    <property type="entry name" value="OSMOSENSING HISTIDINE PROTEIN KINASE SLN1"/>
    <property type="match status" value="1"/>
</dbReference>
<keyword evidence="3" id="KW-0597">Phosphoprotein</keyword>
<evidence type="ECO:0000256" key="1">
    <source>
        <dbReference type="ARBA" id="ARBA00000085"/>
    </source>
</evidence>